<dbReference type="EMBL" id="CP060202">
    <property type="protein sequence ID" value="QNH60459.1"/>
    <property type="molecule type" value="Genomic_DNA"/>
</dbReference>
<reference evidence="1 2" key="1">
    <citation type="submission" date="2020-08" db="EMBL/GenBank/DDBJ databases">
        <title>Hymenobacter sp. S2-20-2 genome sequencing.</title>
        <authorList>
            <person name="Jin L."/>
        </authorList>
    </citation>
    <scope>NUCLEOTIDE SEQUENCE [LARGE SCALE GENOMIC DNA]</scope>
    <source>
        <strain evidence="1 2">S2-20-2</strain>
    </source>
</reference>
<dbReference type="KEGG" id="hsk:H4317_09575"/>
<proteinExistence type="predicted"/>
<accession>A0A7G7W266</accession>
<gene>
    <name evidence="1" type="ORF">H4317_09575</name>
</gene>
<evidence type="ECO:0000313" key="1">
    <source>
        <dbReference type="EMBL" id="QNH60459.1"/>
    </source>
</evidence>
<protein>
    <submittedName>
        <fullName evidence="1">Uncharacterized protein</fullName>
    </submittedName>
</protein>
<dbReference type="Proteomes" id="UP000515489">
    <property type="component" value="Chromosome"/>
</dbReference>
<sequence length="88" mass="9535">MQVLDIILVSPKETFLVGYLTGAVQPGKWELRLNGETVAVLDIAGEAEVQAGPKGKLAPPRVLECRGPVDKSQIDFTKDEVTLTRMDA</sequence>
<keyword evidence="2" id="KW-1185">Reference proteome</keyword>
<dbReference type="AlphaFoldDB" id="A0A7G7W266"/>
<dbReference type="RefSeq" id="WP_185886265.1">
    <property type="nucleotide sequence ID" value="NZ_CP060202.1"/>
</dbReference>
<evidence type="ECO:0000313" key="2">
    <source>
        <dbReference type="Proteomes" id="UP000515489"/>
    </source>
</evidence>
<name>A0A7G7W266_9BACT</name>
<organism evidence="1 2">
    <name type="scientific">Hymenobacter sediminicola</name>
    <dbReference type="NCBI Taxonomy" id="2761579"/>
    <lineage>
        <taxon>Bacteria</taxon>
        <taxon>Pseudomonadati</taxon>
        <taxon>Bacteroidota</taxon>
        <taxon>Cytophagia</taxon>
        <taxon>Cytophagales</taxon>
        <taxon>Hymenobacteraceae</taxon>
        <taxon>Hymenobacter</taxon>
    </lineage>
</organism>